<name>A0A0E9V8F9_ANGAN</name>
<reference evidence="1" key="1">
    <citation type="submission" date="2014-11" db="EMBL/GenBank/DDBJ databases">
        <authorList>
            <person name="Amaro Gonzalez C."/>
        </authorList>
    </citation>
    <scope>NUCLEOTIDE SEQUENCE</scope>
</reference>
<proteinExistence type="predicted"/>
<dbReference type="EMBL" id="GBXM01034837">
    <property type="protein sequence ID" value="JAH73740.1"/>
    <property type="molecule type" value="Transcribed_RNA"/>
</dbReference>
<accession>A0A0E9V8F9</accession>
<organism evidence="1">
    <name type="scientific">Anguilla anguilla</name>
    <name type="common">European freshwater eel</name>
    <name type="synonym">Muraena anguilla</name>
    <dbReference type="NCBI Taxonomy" id="7936"/>
    <lineage>
        <taxon>Eukaryota</taxon>
        <taxon>Metazoa</taxon>
        <taxon>Chordata</taxon>
        <taxon>Craniata</taxon>
        <taxon>Vertebrata</taxon>
        <taxon>Euteleostomi</taxon>
        <taxon>Actinopterygii</taxon>
        <taxon>Neopterygii</taxon>
        <taxon>Teleostei</taxon>
        <taxon>Anguilliformes</taxon>
        <taxon>Anguillidae</taxon>
        <taxon>Anguilla</taxon>
    </lineage>
</organism>
<protein>
    <submittedName>
        <fullName evidence="1">Uncharacterized protein</fullName>
    </submittedName>
</protein>
<evidence type="ECO:0000313" key="1">
    <source>
        <dbReference type="EMBL" id="JAH73740.1"/>
    </source>
</evidence>
<reference evidence="1" key="2">
    <citation type="journal article" date="2015" name="Fish Shellfish Immunol.">
        <title>Early steps in the European eel (Anguilla anguilla)-Vibrio vulnificus interaction in the gills: Role of the RtxA13 toxin.</title>
        <authorList>
            <person name="Callol A."/>
            <person name="Pajuelo D."/>
            <person name="Ebbesson L."/>
            <person name="Teles M."/>
            <person name="MacKenzie S."/>
            <person name="Amaro C."/>
        </authorList>
    </citation>
    <scope>NUCLEOTIDE SEQUENCE</scope>
</reference>
<sequence length="14" mass="1721">MPVRCVLLKKRCQF</sequence>